<proteinExistence type="predicted"/>
<protein>
    <submittedName>
        <fullName evidence="1">Protease synthase and sporulation protein PAI 2</fullName>
    </submittedName>
</protein>
<keyword evidence="2" id="KW-1185">Reference proteome</keyword>
<accession>A0A379LKW8</accession>
<dbReference type="PANTHER" id="PTHR35802">
    <property type="entry name" value="PROTEASE SYNTHASE AND SPORULATION PROTEIN PAI 2"/>
    <property type="match status" value="1"/>
</dbReference>
<sequence length="213" mass="23983">MFIPKSFQQTDLNLLKDFVSQHPQATVIAHHVMEEDGAAMEASHIPMVWISEADNSYLLGHIAKVNPLSETKFLTLPWLIIFQNSGHYISPNWYPSKANTHKEVPTWNYQSVHITGRATLLADSNSLINIIFLLTTKFEAMQPMPWSLKDAPEKYIQGLCRAIVGIRIDISDVKAQFKLSQNKSKENKEGVILGLREIGSPEANEMANLINAQ</sequence>
<evidence type="ECO:0000313" key="2">
    <source>
        <dbReference type="Proteomes" id="UP000254123"/>
    </source>
</evidence>
<dbReference type="InterPro" id="IPR012349">
    <property type="entry name" value="Split_barrel_FMN-bd"/>
</dbReference>
<dbReference type="AlphaFoldDB" id="A0A379LKW8"/>
<dbReference type="InterPro" id="IPR007396">
    <property type="entry name" value="TR_PAI2-type"/>
</dbReference>
<reference evidence="1 2" key="1">
    <citation type="submission" date="2018-06" db="EMBL/GenBank/DDBJ databases">
        <authorList>
            <consortium name="Pathogen Informatics"/>
            <person name="Doyle S."/>
        </authorList>
    </citation>
    <scope>NUCLEOTIDE SEQUENCE [LARGE SCALE GENOMIC DNA]</scope>
    <source>
        <strain evidence="1 2">NCTC10526</strain>
    </source>
</reference>
<dbReference type="GO" id="GO:0008233">
    <property type="term" value="F:peptidase activity"/>
    <property type="evidence" value="ECO:0007669"/>
    <property type="project" value="UniProtKB-KW"/>
</dbReference>
<evidence type="ECO:0000313" key="1">
    <source>
        <dbReference type="EMBL" id="SUD91193.1"/>
    </source>
</evidence>
<dbReference type="Proteomes" id="UP000254123">
    <property type="component" value="Unassembled WGS sequence"/>
</dbReference>
<keyword evidence="1" id="KW-0645">Protease</keyword>
<dbReference type="RefSeq" id="WP_028859512.1">
    <property type="nucleotide sequence ID" value="NZ_CAJHAQ010000001.1"/>
</dbReference>
<gene>
    <name evidence="1" type="primary">paiB</name>
    <name evidence="1" type="ORF">NCTC10526_01540</name>
</gene>
<dbReference type="Gene3D" id="2.30.110.10">
    <property type="entry name" value="Electron Transport, Fmn-binding Protein, Chain A"/>
    <property type="match status" value="1"/>
</dbReference>
<dbReference type="EMBL" id="UGVC01000001">
    <property type="protein sequence ID" value="SUD91193.1"/>
    <property type="molecule type" value="Genomic_DNA"/>
</dbReference>
<dbReference type="PIRSF" id="PIRSF010372">
    <property type="entry name" value="PaiB"/>
    <property type="match status" value="1"/>
</dbReference>
<dbReference type="Pfam" id="PF04299">
    <property type="entry name" value="FMN_bind_2"/>
    <property type="match status" value="1"/>
</dbReference>
<dbReference type="GO" id="GO:0006508">
    <property type="term" value="P:proteolysis"/>
    <property type="evidence" value="ECO:0007669"/>
    <property type="project" value="UniProtKB-KW"/>
</dbReference>
<dbReference type="PANTHER" id="PTHR35802:SF1">
    <property type="entry name" value="PROTEASE SYNTHASE AND SPORULATION PROTEIN PAI 2"/>
    <property type="match status" value="1"/>
</dbReference>
<dbReference type="STRING" id="1123034.GCA_000685805_02042"/>
<dbReference type="SUPFAM" id="SSF50475">
    <property type="entry name" value="FMN-binding split barrel"/>
    <property type="match status" value="1"/>
</dbReference>
<organism evidence="1 2">
    <name type="scientific">Psychrobacter phenylpyruvicus</name>
    <dbReference type="NCBI Taxonomy" id="29432"/>
    <lineage>
        <taxon>Bacteria</taxon>
        <taxon>Pseudomonadati</taxon>
        <taxon>Pseudomonadota</taxon>
        <taxon>Gammaproteobacteria</taxon>
        <taxon>Moraxellales</taxon>
        <taxon>Moraxellaceae</taxon>
        <taxon>Psychrobacter</taxon>
    </lineage>
</organism>
<name>A0A379LKW8_9GAMM</name>
<keyword evidence="1" id="KW-0378">Hydrolase</keyword>